<dbReference type="EMBL" id="PDCK01000043">
    <property type="protein sequence ID" value="PRQ35207.1"/>
    <property type="molecule type" value="Genomic_DNA"/>
</dbReference>
<comment type="caution">
    <text evidence="1">The sequence shown here is derived from an EMBL/GenBank/DDBJ whole genome shotgun (WGS) entry which is preliminary data.</text>
</comment>
<accession>A0A2P6QLZ2</accession>
<proteinExistence type="predicted"/>
<evidence type="ECO:0000313" key="2">
    <source>
        <dbReference type="Proteomes" id="UP000238479"/>
    </source>
</evidence>
<protein>
    <submittedName>
        <fullName evidence="1">Uncharacterized protein</fullName>
    </submittedName>
</protein>
<gene>
    <name evidence="1" type="ORF">RchiOBHm_Chr5g0077501</name>
</gene>
<dbReference type="AlphaFoldDB" id="A0A2P6QLZ2"/>
<dbReference type="Proteomes" id="UP000238479">
    <property type="component" value="Chromosome 5"/>
</dbReference>
<name>A0A2P6QLZ2_ROSCH</name>
<dbReference type="Gramene" id="PRQ35207">
    <property type="protein sequence ID" value="PRQ35207"/>
    <property type="gene ID" value="RchiOBHm_Chr5g0077501"/>
</dbReference>
<sequence>MVCTTMFVAWNTDCEQEQEYLCSKSERWSTTSDETILQSGCEFISLSCSVDGLPAC</sequence>
<evidence type="ECO:0000313" key="1">
    <source>
        <dbReference type="EMBL" id="PRQ35207.1"/>
    </source>
</evidence>
<reference evidence="1 2" key="1">
    <citation type="journal article" date="2018" name="Nat. Genet.">
        <title>The Rosa genome provides new insights in the design of modern roses.</title>
        <authorList>
            <person name="Bendahmane M."/>
        </authorList>
    </citation>
    <scope>NUCLEOTIDE SEQUENCE [LARGE SCALE GENOMIC DNA]</scope>
    <source>
        <strain evidence="2">cv. Old Blush</strain>
    </source>
</reference>
<keyword evidence="2" id="KW-1185">Reference proteome</keyword>
<organism evidence="1 2">
    <name type="scientific">Rosa chinensis</name>
    <name type="common">China rose</name>
    <dbReference type="NCBI Taxonomy" id="74649"/>
    <lineage>
        <taxon>Eukaryota</taxon>
        <taxon>Viridiplantae</taxon>
        <taxon>Streptophyta</taxon>
        <taxon>Embryophyta</taxon>
        <taxon>Tracheophyta</taxon>
        <taxon>Spermatophyta</taxon>
        <taxon>Magnoliopsida</taxon>
        <taxon>eudicotyledons</taxon>
        <taxon>Gunneridae</taxon>
        <taxon>Pentapetalae</taxon>
        <taxon>rosids</taxon>
        <taxon>fabids</taxon>
        <taxon>Rosales</taxon>
        <taxon>Rosaceae</taxon>
        <taxon>Rosoideae</taxon>
        <taxon>Rosoideae incertae sedis</taxon>
        <taxon>Rosa</taxon>
    </lineage>
</organism>